<comment type="catalytic activity">
    <reaction evidence="5">
        <text>Endonucleolytic cleavage of DNA to give specific double-stranded fragments with terminal 5'-phosphates.</text>
        <dbReference type="EC" id="3.1.21.4"/>
    </reaction>
</comment>
<evidence type="ECO:0000256" key="5">
    <source>
        <dbReference type="ARBA" id="ARBA00093760"/>
    </source>
</evidence>
<evidence type="ECO:0000313" key="7">
    <source>
        <dbReference type="EMBL" id="SUB84820.1"/>
    </source>
</evidence>
<dbReference type="OrthoDB" id="1066286at2"/>
<evidence type="ECO:0000313" key="8">
    <source>
        <dbReference type="Proteomes" id="UP000254072"/>
    </source>
</evidence>
<organism evidence="7 8">
    <name type="scientific">Prevotella disiens</name>
    <dbReference type="NCBI Taxonomy" id="28130"/>
    <lineage>
        <taxon>Bacteria</taxon>
        <taxon>Pseudomonadati</taxon>
        <taxon>Bacteroidota</taxon>
        <taxon>Bacteroidia</taxon>
        <taxon>Bacteroidales</taxon>
        <taxon>Prevotellaceae</taxon>
        <taxon>Prevotella</taxon>
    </lineage>
</organism>
<dbReference type="GO" id="GO:0009036">
    <property type="term" value="F:type II site-specific deoxyribonuclease activity"/>
    <property type="evidence" value="ECO:0007669"/>
    <property type="project" value="InterPro"/>
</dbReference>
<evidence type="ECO:0000256" key="3">
    <source>
        <dbReference type="ARBA" id="ARBA00022759"/>
    </source>
</evidence>
<gene>
    <name evidence="7" type="ORF">NCTC11157_00539</name>
</gene>
<dbReference type="GO" id="GO:0009307">
    <property type="term" value="P:DNA restriction-modification system"/>
    <property type="evidence" value="ECO:0007669"/>
    <property type="project" value="InterPro"/>
</dbReference>
<keyword evidence="4" id="KW-0378">Hydrolase</keyword>
<dbReference type="EMBL" id="UGTL01000001">
    <property type="protein sequence ID" value="SUB84820.1"/>
    <property type="molecule type" value="Genomic_DNA"/>
</dbReference>
<proteinExistence type="predicted"/>
<evidence type="ECO:0000256" key="4">
    <source>
        <dbReference type="ARBA" id="ARBA00022801"/>
    </source>
</evidence>
<dbReference type="InterPro" id="IPR019045">
    <property type="entry name" value="Restrct_endonuc_II_HinfI"/>
</dbReference>
<keyword evidence="1" id="KW-0540">Nuclease</keyword>
<evidence type="ECO:0000256" key="6">
    <source>
        <dbReference type="ARBA" id="ARBA00093790"/>
    </source>
</evidence>
<dbReference type="EC" id="3.1.21.4" evidence="6"/>
<reference evidence="7 8" key="1">
    <citation type="submission" date="2018-06" db="EMBL/GenBank/DDBJ databases">
        <authorList>
            <consortium name="Pathogen Informatics"/>
            <person name="Doyle S."/>
        </authorList>
    </citation>
    <scope>NUCLEOTIDE SEQUENCE [LARGE SCALE GENOMIC DNA]</scope>
    <source>
        <strain evidence="7 8">NCTC11157</strain>
    </source>
</reference>
<name>A0A379DXD3_9BACT</name>
<keyword evidence="3" id="KW-0255">Endonuclease</keyword>
<protein>
    <recommendedName>
        <fullName evidence="6">type II site-specific deoxyribonuclease</fullName>
        <ecNumber evidence="6">3.1.21.4</ecNumber>
    </recommendedName>
</protein>
<dbReference type="AlphaFoldDB" id="A0A379DXD3"/>
<evidence type="ECO:0000256" key="2">
    <source>
        <dbReference type="ARBA" id="ARBA00022747"/>
    </source>
</evidence>
<keyword evidence="2" id="KW-0680">Restriction system</keyword>
<dbReference type="Pfam" id="PF09520">
    <property type="entry name" value="RE_TdeIII"/>
    <property type="match status" value="1"/>
</dbReference>
<dbReference type="GO" id="GO:0003677">
    <property type="term" value="F:DNA binding"/>
    <property type="evidence" value="ECO:0007669"/>
    <property type="project" value="InterPro"/>
</dbReference>
<accession>A0A379DXD3</accession>
<sequence>MLEIKNMEYKEKAIRGIVASYVKAYAAGFSDRHISEKDNDNGVINMKIHNVFIAALGSEIQYYSALARSLDSSLGNMLEKMAIQIASLHYTVKQHVEGKLYKQQTDYIAELLEAYKNHTRVPLVTDYKGISGRRGEVHTKRHESDYYLIDEETDTHYLIELKIGGDLDNKKARSEKEALLEQYSILTNELGNEDKVCILFATAYNRYGEDKVWNQGRVRQFFAQDELCISKDFWNLVCKSENGYEIVIDEYKKNACYIVDALNKIKNVYL</sequence>
<dbReference type="Proteomes" id="UP000254072">
    <property type="component" value="Unassembled WGS sequence"/>
</dbReference>
<evidence type="ECO:0000256" key="1">
    <source>
        <dbReference type="ARBA" id="ARBA00022722"/>
    </source>
</evidence>